<evidence type="ECO:0000256" key="11">
    <source>
        <dbReference type="ARBA" id="ARBA00053345"/>
    </source>
</evidence>
<dbReference type="AlphaFoldDB" id="A0A6J1LL17"/>
<evidence type="ECO:0000313" key="16">
    <source>
        <dbReference type="Proteomes" id="UP000504633"/>
    </source>
</evidence>
<dbReference type="PROSITE" id="PS51915">
    <property type="entry name" value="ZAD"/>
    <property type="match status" value="1"/>
</dbReference>
<dbReference type="KEGG" id="dhe:111597515"/>
<dbReference type="SMART" id="SM00868">
    <property type="entry name" value="zf-AD"/>
    <property type="match status" value="1"/>
</dbReference>
<feature type="binding site" evidence="13">
    <location>
        <position position="29"/>
    </location>
    <ligand>
        <name>Zn(2+)</name>
        <dbReference type="ChEBI" id="CHEBI:29105"/>
    </ligand>
</feature>
<feature type="binding site" evidence="13">
    <location>
        <position position="76"/>
    </location>
    <ligand>
        <name>Zn(2+)</name>
        <dbReference type="ChEBI" id="CHEBI:29105"/>
    </ligand>
</feature>
<dbReference type="PANTHER" id="PTHR24394">
    <property type="entry name" value="ZINC FINGER PROTEIN"/>
    <property type="match status" value="1"/>
</dbReference>
<dbReference type="FunFam" id="3.30.160.60:FF:000446">
    <property type="entry name" value="Zinc finger protein"/>
    <property type="match status" value="1"/>
</dbReference>
<feature type="domain" description="C2H2-type" evidence="14">
    <location>
        <begin position="275"/>
        <end position="297"/>
    </location>
</feature>
<evidence type="ECO:0000256" key="7">
    <source>
        <dbReference type="ARBA" id="ARBA00022833"/>
    </source>
</evidence>
<evidence type="ECO:0000259" key="15">
    <source>
        <dbReference type="PROSITE" id="PS51915"/>
    </source>
</evidence>
<feature type="domain" description="C2H2-type" evidence="14">
    <location>
        <begin position="303"/>
        <end position="331"/>
    </location>
</feature>
<feature type="domain" description="ZAD" evidence="15">
    <location>
        <begin position="27"/>
        <end position="103"/>
    </location>
</feature>
<keyword evidence="6 12" id="KW-0863">Zinc-finger</keyword>
<dbReference type="GeneID" id="111597515"/>
<comment type="similarity">
    <text evidence="2">Belongs to the krueppel C2H2-type zinc-finger protein family.</text>
</comment>
<dbReference type="PANTHER" id="PTHR24394:SF29">
    <property type="entry name" value="MYONEURIN"/>
    <property type="match status" value="1"/>
</dbReference>
<dbReference type="PROSITE" id="PS00028">
    <property type="entry name" value="ZINC_FINGER_C2H2_1"/>
    <property type="match status" value="5"/>
</dbReference>
<keyword evidence="3" id="KW-0217">Developmental protein</keyword>
<evidence type="ECO:0000256" key="13">
    <source>
        <dbReference type="PROSITE-ProRule" id="PRU01263"/>
    </source>
</evidence>
<dbReference type="SUPFAM" id="SSF57667">
    <property type="entry name" value="beta-beta-alpha zinc fingers"/>
    <property type="match status" value="4"/>
</dbReference>
<dbReference type="SUPFAM" id="SSF57716">
    <property type="entry name" value="Glucocorticoid receptor-like (DNA-binding domain)"/>
    <property type="match status" value="1"/>
</dbReference>
<evidence type="ECO:0000256" key="8">
    <source>
        <dbReference type="ARBA" id="ARBA00023125"/>
    </source>
</evidence>
<dbReference type="OrthoDB" id="9439903at2759"/>
<feature type="binding site" evidence="13">
    <location>
        <position position="79"/>
    </location>
    <ligand>
        <name>Zn(2+)</name>
        <dbReference type="ChEBI" id="CHEBI:29105"/>
    </ligand>
</feature>
<dbReference type="GO" id="GO:0000981">
    <property type="term" value="F:DNA-binding transcription factor activity, RNA polymerase II-specific"/>
    <property type="evidence" value="ECO:0007669"/>
    <property type="project" value="TreeGrafter"/>
</dbReference>
<evidence type="ECO:0000256" key="2">
    <source>
        <dbReference type="ARBA" id="ARBA00006991"/>
    </source>
</evidence>
<keyword evidence="9" id="KW-0539">Nucleus</keyword>
<keyword evidence="5" id="KW-0677">Repeat</keyword>
<reference evidence="17" key="1">
    <citation type="submission" date="2025-08" db="UniProtKB">
        <authorList>
            <consortium name="RefSeq"/>
        </authorList>
    </citation>
    <scope>IDENTIFICATION</scope>
    <source>
        <strain evidence="17">15085-1641.00</strain>
        <tissue evidence="17">Whole body</tissue>
    </source>
</reference>
<feature type="binding site" evidence="13">
    <location>
        <position position="32"/>
    </location>
    <ligand>
        <name>Zn(2+)</name>
        <dbReference type="ChEBI" id="CHEBI:29105"/>
    </ligand>
</feature>
<dbReference type="InterPro" id="IPR012934">
    <property type="entry name" value="Znf_AD"/>
</dbReference>
<feature type="domain" description="C2H2-type" evidence="14">
    <location>
        <begin position="247"/>
        <end position="274"/>
    </location>
</feature>
<dbReference type="GO" id="GO:0003677">
    <property type="term" value="F:DNA binding"/>
    <property type="evidence" value="ECO:0007669"/>
    <property type="project" value="UniProtKB-KW"/>
</dbReference>
<evidence type="ECO:0000256" key="1">
    <source>
        <dbReference type="ARBA" id="ARBA00004123"/>
    </source>
</evidence>
<dbReference type="FunFam" id="3.30.160.60:FF:001954">
    <property type="entry name" value="Zinc finger protein 787"/>
    <property type="match status" value="1"/>
</dbReference>
<evidence type="ECO:0000256" key="6">
    <source>
        <dbReference type="ARBA" id="ARBA00022771"/>
    </source>
</evidence>
<keyword evidence="3" id="KW-0302">Gap protein</keyword>
<gene>
    <name evidence="17" type="primary">LOC111597515</name>
</gene>
<dbReference type="Pfam" id="PF00096">
    <property type="entry name" value="zf-C2H2"/>
    <property type="match status" value="6"/>
</dbReference>
<dbReference type="GO" id="GO:0030674">
    <property type="term" value="F:protein-macromolecule adaptor activity"/>
    <property type="evidence" value="ECO:0007669"/>
    <property type="project" value="UniProtKB-ARBA"/>
</dbReference>
<feature type="domain" description="C2H2-type" evidence="14">
    <location>
        <begin position="184"/>
        <end position="212"/>
    </location>
</feature>
<name>A0A6J1LL17_DROHY</name>
<feature type="domain" description="C2H2-type" evidence="14">
    <location>
        <begin position="332"/>
        <end position="359"/>
    </location>
</feature>
<dbReference type="RefSeq" id="XP_023168052.1">
    <property type="nucleotide sequence ID" value="XM_023312284.1"/>
</dbReference>
<feature type="domain" description="C2H2-type" evidence="14">
    <location>
        <begin position="360"/>
        <end position="387"/>
    </location>
</feature>
<sequence>MGEYIQYFLNSKLINSKEEMPAELSELLCRACLKQDELLVDIYEHVEEQQTDLCTLLERCGDIKVDKWDAYPKYLCQECTKELLISAKFRDKCAATEEELRKRTVERLEGEEAPIGGNFLGDAELVVDDDAERAISADDIIEFDPSENVELYEECETEERHERTPSVDINETEQRNESLPVANFSCDDCGATFQQAATLQRHLGKVHPAAEIYSCSQCAHGFTQHINFERHNCFVSEAPSSDMRSRHRCTHCGKCMQSASSLIMHLRLHNGERPFACDACPKTFKTNGGLVTHQKRHLKLVEYECEYCGKGFVESSNLRRHITSLHTSERPHTCTVCHRTFARVYLLELHKRTHTGERPYACSLCDRSFAQLSVLRTHERIHTGERRHSCSICLKTFSRLIQLKKHQLKSCLPVATIASEDLAS</sequence>
<dbReference type="OMA" id="GKCMQSA"/>
<dbReference type="FunFam" id="3.30.160.60:FF:000688">
    <property type="entry name" value="zinc finger protein 197 isoform X1"/>
    <property type="match status" value="1"/>
</dbReference>
<evidence type="ECO:0000256" key="4">
    <source>
        <dbReference type="ARBA" id="ARBA00022723"/>
    </source>
</evidence>
<dbReference type="GO" id="GO:0008270">
    <property type="term" value="F:zinc ion binding"/>
    <property type="evidence" value="ECO:0007669"/>
    <property type="project" value="UniProtKB-UniRule"/>
</dbReference>
<keyword evidence="8" id="KW-0238">DNA-binding</keyword>
<keyword evidence="4 13" id="KW-0479">Metal-binding</keyword>
<evidence type="ECO:0000256" key="9">
    <source>
        <dbReference type="ARBA" id="ARBA00023242"/>
    </source>
</evidence>
<evidence type="ECO:0000256" key="12">
    <source>
        <dbReference type="PROSITE-ProRule" id="PRU00042"/>
    </source>
</evidence>
<dbReference type="InterPro" id="IPR013087">
    <property type="entry name" value="Znf_C2H2_type"/>
</dbReference>
<dbReference type="PROSITE" id="PS50157">
    <property type="entry name" value="ZINC_FINGER_C2H2_2"/>
    <property type="match status" value="6"/>
</dbReference>
<dbReference type="Gene3D" id="3.40.1800.20">
    <property type="match status" value="1"/>
</dbReference>
<evidence type="ECO:0000256" key="10">
    <source>
        <dbReference type="ARBA" id="ARBA00023843"/>
    </source>
</evidence>
<dbReference type="GO" id="GO:0005634">
    <property type="term" value="C:nucleus"/>
    <property type="evidence" value="ECO:0007669"/>
    <property type="project" value="UniProtKB-SubCell"/>
</dbReference>
<accession>A0A6J1LL17</accession>
<dbReference type="GO" id="GO:0035282">
    <property type="term" value="P:segmentation"/>
    <property type="evidence" value="ECO:0007669"/>
    <property type="project" value="UniProtKB-KW"/>
</dbReference>
<evidence type="ECO:0000256" key="3">
    <source>
        <dbReference type="ARBA" id="ARBA00022492"/>
    </source>
</evidence>
<dbReference type="FunFam" id="3.30.160.60:FF:000110">
    <property type="entry name" value="Zinc finger protein-like"/>
    <property type="match status" value="1"/>
</dbReference>
<evidence type="ECO:0000256" key="5">
    <source>
        <dbReference type="ARBA" id="ARBA00022737"/>
    </source>
</evidence>
<dbReference type="Proteomes" id="UP000504633">
    <property type="component" value="Unplaced"/>
</dbReference>
<dbReference type="SMART" id="SM00355">
    <property type="entry name" value="ZnF_C2H2"/>
    <property type="match status" value="8"/>
</dbReference>
<dbReference type="Gene3D" id="3.30.160.60">
    <property type="entry name" value="Classic Zinc Finger"/>
    <property type="match status" value="7"/>
</dbReference>
<evidence type="ECO:0000259" key="14">
    <source>
        <dbReference type="PROSITE" id="PS50157"/>
    </source>
</evidence>
<comment type="function">
    <text evidence="11">Krueppel is a gap class segmentation protein.</text>
</comment>
<comment type="subcellular location">
    <subcellularLocation>
        <location evidence="1">Nucleus</location>
    </subcellularLocation>
</comment>
<evidence type="ECO:0000313" key="17">
    <source>
        <dbReference type="RefSeq" id="XP_023168052.1"/>
    </source>
</evidence>
<keyword evidence="16" id="KW-1185">Reference proteome</keyword>
<dbReference type="InterPro" id="IPR036236">
    <property type="entry name" value="Znf_C2H2_sf"/>
</dbReference>
<keyword evidence="7 13" id="KW-0862">Zinc</keyword>
<dbReference type="Pfam" id="PF07776">
    <property type="entry name" value="zf-AD"/>
    <property type="match status" value="1"/>
</dbReference>
<proteinExistence type="inferred from homology"/>
<organism evidence="16 17">
    <name type="scientific">Drosophila hydei</name>
    <name type="common">Fruit fly</name>
    <dbReference type="NCBI Taxonomy" id="7224"/>
    <lineage>
        <taxon>Eukaryota</taxon>
        <taxon>Metazoa</taxon>
        <taxon>Ecdysozoa</taxon>
        <taxon>Arthropoda</taxon>
        <taxon>Hexapoda</taxon>
        <taxon>Insecta</taxon>
        <taxon>Pterygota</taxon>
        <taxon>Neoptera</taxon>
        <taxon>Endopterygota</taxon>
        <taxon>Diptera</taxon>
        <taxon>Brachycera</taxon>
        <taxon>Muscomorpha</taxon>
        <taxon>Ephydroidea</taxon>
        <taxon>Drosophilidae</taxon>
        <taxon>Drosophila</taxon>
    </lineage>
</organism>
<protein>
    <recommendedName>
        <fullName evidence="10">Protein krueppel</fullName>
    </recommendedName>
</protein>